<dbReference type="PANTHER" id="PTHR36766">
    <property type="entry name" value="PLANT BROAD-SPECTRUM MILDEW RESISTANCE PROTEIN RPW8"/>
    <property type="match status" value="1"/>
</dbReference>
<dbReference type="PANTHER" id="PTHR36766:SF70">
    <property type="entry name" value="DISEASE RESISTANCE PROTEIN RGA4"/>
    <property type="match status" value="1"/>
</dbReference>
<evidence type="ECO:0000313" key="3">
    <source>
        <dbReference type="Proteomes" id="UP001187192"/>
    </source>
</evidence>
<gene>
    <name evidence="2" type="ORF">TIFTF001_041692</name>
</gene>
<dbReference type="EMBL" id="BTGU01001974">
    <property type="protein sequence ID" value="GMN32175.1"/>
    <property type="molecule type" value="Genomic_DNA"/>
</dbReference>
<dbReference type="Proteomes" id="UP001187192">
    <property type="component" value="Unassembled WGS sequence"/>
</dbReference>
<organism evidence="2 3">
    <name type="scientific">Ficus carica</name>
    <name type="common">Common fig</name>
    <dbReference type="NCBI Taxonomy" id="3494"/>
    <lineage>
        <taxon>Eukaryota</taxon>
        <taxon>Viridiplantae</taxon>
        <taxon>Streptophyta</taxon>
        <taxon>Embryophyta</taxon>
        <taxon>Tracheophyta</taxon>
        <taxon>Spermatophyta</taxon>
        <taxon>Magnoliopsida</taxon>
        <taxon>eudicotyledons</taxon>
        <taxon>Gunneridae</taxon>
        <taxon>Pentapetalae</taxon>
        <taxon>rosids</taxon>
        <taxon>fabids</taxon>
        <taxon>Rosales</taxon>
        <taxon>Moraceae</taxon>
        <taxon>Ficeae</taxon>
        <taxon>Ficus</taxon>
    </lineage>
</organism>
<sequence length="256" mass="28469">MTFPEALHPTTLTCLHVEGLKNLKALNGKGFQHLTCLEELRIIDCKKLQCFPGEELPASLMSLHLTLLPKLEDLGKGLLHLISLKELSIEFCENLQCLSENGLPASLSSLTISDLANLEDIDKGFFQNLISLEELYIFCCENLKYSSLEKENGNGGLKNLISLKKLDISSSEKLPSLLEEGLPTSFISLSISWFQNLRDLNQMGFQHLNSLEKLEIWCCENLQSLPDAGLPLSLSYLGIYKCPLLEPRCQKGAGSD</sequence>
<name>A0AA87ZHW5_FICCA</name>
<evidence type="ECO:0000313" key="2">
    <source>
        <dbReference type="EMBL" id="GMN32175.1"/>
    </source>
</evidence>
<keyword evidence="3" id="KW-1185">Reference proteome</keyword>
<accession>A0AA87ZHW5</accession>
<evidence type="ECO:0008006" key="4">
    <source>
        <dbReference type="Google" id="ProtNLM"/>
    </source>
</evidence>
<dbReference type="SUPFAM" id="SSF52058">
    <property type="entry name" value="L domain-like"/>
    <property type="match status" value="1"/>
</dbReference>
<evidence type="ECO:0000256" key="1">
    <source>
        <dbReference type="ARBA" id="ARBA00022821"/>
    </source>
</evidence>
<dbReference type="AlphaFoldDB" id="A0AA87ZHW5"/>
<keyword evidence="1" id="KW-0611">Plant defense</keyword>
<dbReference type="Gene3D" id="3.80.10.10">
    <property type="entry name" value="Ribonuclease Inhibitor"/>
    <property type="match status" value="2"/>
</dbReference>
<comment type="caution">
    <text evidence="2">The sequence shown here is derived from an EMBL/GenBank/DDBJ whole genome shotgun (WGS) entry which is preliminary data.</text>
</comment>
<protein>
    <recommendedName>
        <fullName evidence="4">CC-NBS-LRR protein</fullName>
    </recommendedName>
</protein>
<dbReference type="GO" id="GO:0006952">
    <property type="term" value="P:defense response"/>
    <property type="evidence" value="ECO:0007669"/>
    <property type="project" value="UniProtKB-KW"/>
</dbReference>
<dbReference type="InterPro" id="IPR032675">
    <property type="entry name" value="LRR_dom_sf"/>
</dbReference>
<reference evidence="2" key="1">
    <citation type="submission" date="2023-07" db="EMBL/GenBank/DDBJ databases">
        <title>draft genome sequence of fig (Ficus carica).</title>
        <authorList>
            <person name="Takahashi T."/>
            <person name="Nishimura K."/>
        </authorList>
    </citation>
    <scope>NUCLEOTIDE SEQUENCE</scope>
</reference>
<proteinExistence type="predicted"/>